<evidence type="ECO:0000256" key="7">
    <source>
        <dbReference type="ARBA" id="ARBA00022679"/>
    </source>
</evidence>
<keyword evidence="6" id="KW-0328">Glycosyltransferase</keyword>
<keyword evidence="11" id="KW-1133">Transmembrane helix</keyword>
<dbReference type="SUPFAM" id="SSF63829">
    <property type="entry name" value="Calcium-dependent phosphotriesterase"/>
    <property type="match status" value="1"/>
</dbReference>
<evidence type="ECO:0000256" key="15">
    <source>
        <dbReference type="ARBA" id="ARBA00023211"/>
    </source>
</evidence>
<comment type="catalytic activity">
    <reaction evidence="19">
        <text>N(4)-(alpha-D-Man-(1-&gt;3)-[alpha-D-Man-(1-&gt;3)-[alpha-D-Man-(1-&gt;6)]-alpha-D-Man-(1-&gt;6)]-beta-D-Man-(1-&gt;4)-beta-D-GlcNAc-(1-&gt;4)-beta-D-GlcNAc)-L-asparaginyl-[protein] (N-glucan mannose isomer 5A1,2) + UDP-N-acetyl-alpha-D-glucosamine = N(4)-{beta-D-GlcNAc-(1-&gt;2)-alpha-D-Man-(1-&gt;3)-[alpha-D-Man-(1-&gt;3)-[alpha-D-Man-(1-&gt;6)]-alpha-D-Man-(1-&gt;6)]-beta-D-Man-(1-&gt;4)-beta-D-GlcNAc-(1-&gt;4)-beta-D-GlcNAc}-L-asparaginyl-[protein] + UDP + H(+)</text>
        <dbReference type="Rhea" id="RHEA:11456"/>
        <dbReference type="Rhea" id="RHEA-COMP:14367"/>
        <dbReference type="Rhea" id="RHEA-COMP:14368"/>
        <dbReference type="ChEBI" id="CHEBI:15378"/>
        <dbReference type="ChEBI" id="CHEBI:57705"/>
        <dbReference type="ChEBI" id="CHEBI:58223"/>
        <dbReference type="ChEBI" id="CHEBI:59087"/>
        <dbReference type="ChEBI" id="CHEBI:60625"/>
        <dbReference type="EC" id="2.4.1.101"/>
    </reaction>
</comment>
<sequence length="1678" mass="195363">MAQQEHRAFPLILIHLVLAIPSIWAFRSYNYYAPHQYPETGPLSYNFPLIKAFRGELTPNNMLSQATHLCEGALMGPSSLVVYQHYLYTGTIGGGIYRCNLETGNATRIVKVANELCRTKYWDASLCGRPLGIRVDRSGNLYFIDAYLGLHQISFYGPSQQSTRHDQNEWPRMVLEPDRSGRVIRYDMDLNQTEILMQGLWFPSSVQLSDDRNSILVVEFTARRIVRHYIRGSQRGKTETWIQNLPGEGEHLIRSLDKYQETYWLPVVNARNVSSPSMIDWLSDKPWIREEIMQNFTALGQKIEMLGSKWSNANLERLGFRLRNLHFFYDEAMSNDYGMVLELDANGRLLGSLHSMDGINHRLSEVVEGPTENPYERVLYMGSYVNQYILKLTIPNFTQDYQQKQKQLHQSKPQGASNHENGVDFSLLAYGGRRAISSENDLEDDDGDNGAYFGGGNRRRLRKETQRYIRFGSKRCTMIKKKLLVIHLFLIGLSLSTNQVKPKNVIDIDYVYSAANELDGDFVISQLVPEILSADGYQIALLTFPIGEIDIIKDSNDNFICHGKDYLCETNMLHFCIEEKLKFLSCYFQSELFPVDLIGATKQCYEQINSMNNWDDLIECANDTIQYKTYMETTLGFQQYRPLTVKTPYIFLNDKFSPLAAIDLKKAICREQSTNIWDCKSIDQYKEPLVEIFYTPYDKDSETFFEKHLTDDLAQRMFNTSSEVDIIPNLNNFFDCKQDCWRHQAHWCIYENYAGLKQVQIIKCSFHKSNETEENRIRKCVDNDQDFTDITVCMKSIDNNSTDSPIFKLKERLNQLIEQSSQQSIEVLINGVPNVKAKNGIVQELCYNYFTVDNETLGCAVNHLPSVSIYYETQLETEFFSQFMHLLNFAPLAPFETIAQFEFVPYGNTSFFNGTYTCPKGEDQCNANWVHACLFKQRYNSINKKFQFLQFFICSTPHIKGTNAVNHAAACVNQFYDDGPNLWIELLPCAHSDHEIRERLRNRTDSIQLSQIPEIEIDGQLKTNELNNDLLLVLCRSFKTIKPRACFEIDTNTTQMLDVSIYLSADKNAQEFVKLQLKPLLENNIRDPGFYLRDVIRWQFIPWGFSTYNQTSGAVQCVHDDNECLANRILTCAGRQRQNGRLGQREDRQRIAKFVVCFFGSSDWQTKPMDVANKCAPKLSPLDTFPQLRQCAVQDIKLKYLLDMKRLTENNYPPISNFPEVSINQQRQDNAAIDNLVKFLCNNYKAKPAPNECQNKTIPIPEKGQYNNRLSVTQFKQDKVTKMEQMEQMKMNQMKLNDINKKNKNEDDSIGVLMIACNRTNLLEDSLNQLIKIRNQTRNRFKTIVKIVPTLPIIISLDCAHWPTYQMVLNKVSNEWNGIRNIMQYPQANQPIPSLTVIERKFEGYYRIARHYRWAIDEVFRTNLNFNQLIIVEEDLNFSADFFEYFLTLSPLLHNDSTLFCISAWNDNGKFNLIDKKATSLLYRTDFFPGLGWMIERSVWKKELSPKWPKTFWDDWLRHWKQMKGRSCVRPEVSRTSTTGKKGVSKGQFYEKHLRYIYHSNTYVNFYDHKDRLFNELSLEMYEQSFRNMVYEQSHEIHPLELKYRLKVAKNGTKPSFRLTYYTLNELQTIANMFNLMADLKHGIPRMAFLGTVPFMYNGYKIYLAPPRTRTMYLKSWT</sequence>
<dbReference type="InterPro" id="IPR004911">
    <property type="entry name" value="Interferon-induced_GILT"/>
</dbReference>
<evidence type="ECO:0000256" key="19">
    <source>
        <dbReference type="ARBA" id="ARBA00049421"/>
    </source>
</evidence>
<dbReference type="PANTHER" id="PTHR10468">
    <property type="entry name" value="PROTEIN O-LINKED-MANNOSE BETA-1,2-N-ACETYLGLUCOSAMINYLTRANSFERASE 1/ALPHA-1,3-MANNOSYL-GLYCOPROTEIN 2-BETA-N-ACETYLGLUCOSAMINYLTRANSFERASE"/>
    <property type="match status" value="1"/>
</dbReference>
<evidence type="ECO:0000256" key="20">
    <source>
        <dbReference type="SAM" id="SignalP"/>
    </source>
</evidence>
<dbReference type="Pfam" id="PF03227">
    <property type="entry name" value="GILT"/>
    <property type="match status" value="2"/>
</dbReference>
<name>A0A9Q0RRX1_BLOTA</name>
<dbReference type="GO" id="GO:0006487">
    <property type="term" value="P:protein N-linked glycosylation"/>
    <property type="evidence" value="ECO:0007669"/>
    <property type="project" value="TreeGrafter"/>
</dbReference>
<evidence type="ECO:0000256" key="13">
    <source>
        <dbReference type="ARBA" id="ARBA00023136"/>
    </source>
</evidence>
<evidence type="ECO:0000256" key="18">
    <source>
        <dbReference type="ARBA" id="ARBA00041712"/>
    </source>
</evidence>
<accession>A0A9Q0RRX1</accession>
<evidence type="ECO:0000256" key="3">
    <source>
        <dbReference type="ARBA" id="ARBA00004922"/>
    </source>
</evidence>
<dbReference type="FunFam" id="3.90.550.10:FF:000252">
    <property type="entry name" value="Protein O-linked-mannose beta-1,2-N-acetylglucosaminyltransferase 1"/>
    <property type="match status" value="1"/>
</dbReference>
<evidence type="ECO:0000256" key="11">
    <source>
        <dbReference type="ARBA" id="ARBA00022989"/>
    </source>
</evidence>
<organism evidence="22 23">
    <name type="scientific">Blomia tropicalis</name>
    <name type="common">Mite</name>
    <dbReference type="NCBI Taxonomy" id="40697"/>
    <lineage>
        <taxon>Eukaryota</taxon>
        <taxon>Metazoa</taxon>
        <taxon>Ecdysozoa</taxon>
        <taxon>Arthropoda</taxon>
        <taxon>Chelicerata</taxon>
        <taxon>Arachnida</taxon>
        <taxon>Acari</taxon>
        <taxon>Acariformes</taxon>
        <taxon>Sarcoptiformes</taxon>
        <taxon>Astigmata</taxon>
        <taxon>Glycyphagoidea</taxon>
        <taxon>Echimyopodidae</taxon>
        <taxon>Blomia</taxon>
    </lineage>
</organism>
<evidence type="ECO:0000256" key="8">
    <source>
        <dbReference type="ARBA" id="ARBA00022692"/>
    </source>
</evidence>
<evidence type="ECO:0000256" key="14">
    <source>
        <dbReference type="ARBA" id="ARBA00023180"/>
    </source>
</evidence>
<comment type="similarity">
    <text evidence="4">Belongs to the GILT family.</text>
</comment>
<proteinExistence type="inferred from homology"/>
<evidence type="ECO:0000256" key="5">
    <source>
        <dbReference type="ARBA" id="ARBA00006492"/>
    </source>
</evidence>
<comment type="function">
    <text evidence="16">Initiates complex N-linked carbohydrate formation. Essential for the conversion of high-mannose to hybrid and complex N-glycans.</text>
</comment>
<comment type="similarity">
    <text evidence="5">Belongs to the glycosyltransferase 13 family.</text>
</comment>
<dbReference type="InterPro" id="IPR018119">
    <property type="entry name" value="Strictosidine_synth_cons-reg"/>
</dbReference>
<keyword evidence="8" id="KW-0812">Transmembrane</keyword>
<dbReference type="InterPro" id="IPR052261">
    <property type="entry name" value="Glycosyltransferase_13"/>
</dbReference>
<dbReference type="GO" id="GO:0046872">
    <property type="term" value="F:metal ion binding"/>
    <property type="evidence" value="ECO:0007669"/>
    <property type="project" value="UniProtKB-KW"/>
</dbReference>
<keyword evidence="15" id="KW-0464">Manganese</keyword>
<dbReference type="Pfam" id="PF03088">
    <property type="entry name" value="Str_synth"/>
    <property type="match status" value="1"/>
</dbReference>
<evidence type="ECO:0000256" key="16">
    <source>
        <dbReference type="ARBA" id="ARBA00037706"/>
    </source>
</evidence>
<dbReference type="InterPro" id="IPR029044">
    <property type="entry name" value="Nucleotide-diphossugar_trans"/>
</dbReference>
<keyword evidence="20" id="KW-0732">Signal</keyword>
<keyword evidence="14" id="KW-0325">Glycoprotein</keyword>
<comment type="caution">
    <text evidence="22">The sequence shown here is derived from an EMBL/GenBank/DDBJ whole genome shotgun (WGS) entry which is preliminary data.</text>
</comment>
<dbReference type="EMBL" id="JAPWDV010000001">
    <property type="protein sequence ID" value="KAJ6224259.1"/>
    <property type="molecule type" value="Genomic_DNA"/>
</dbReference>
<evidence type="ECO:0000313" key="22">
    <source>
        <dbReference type="EMBL" id="KAJ6224259.1"/>
    </source>
</evidence>
<comment type="cofactor">
    <cofactor evidence="1">
        <name>Mn(2+)</name>
        <dbReference type="ChEBI" id="CHEBI:29035"/>
    </cofactor>
</comment>
<evidence type="ECO:0000256" key="1">
    <source>
        <dbReference type="ARBA" id="ARBA00001936"/>
    </source>
</evidence>
<dbReference type="InterPro" id="IPR004139">
    <property type="entry name" value="Glyco_trans_13"/>
</dbReference>
<comment type="subcellular location">
    <subcellularLocation>
        <location evidence="2">Golgi apparatus membrane</location>
        <topology evidence="2">Single-pass type II membrane protein</topology>
    </subcellularLocation>
</comment>
<feature type="chain" id="PRO_5040194024" description="alpha-1,3-mannosyl-glycoprotein 2-beta-N-acetylglucosaminyltransferase" evidence="20">
    <location>
        <begin position="26"/>
        <end position="1678"/>
    </location>
</feature>
<dbReference type="SUPFAM" id="SSF53448">
    <property type="entry name" value="Nucleotide-diphospho-sugar transferases"/>
    <property type="match status" value="1"/>
</dbReference>
<evidence type="ECO:0000313" key="23">
    <source>
        <dbReference type="Proteomes" id="UP001142055"/>
    </source>
</evidence>
<dbReference type="GO" id="GO:0016671">
    <property type="term" value="F:oxidoreductase activity, acting on a sulfur group of donors, disulfide as acceptor"/>
    <property type="evidence" value="ECO:0007669"/>
    <property type="project" value="InterPro"/>
</dbReference>
<dbReference type="Proteomes" id="UP001142055">
    <property type="component" value="Chromosome 1"/>
</dbReference>
<keyword evidence="9" id="KW-0479">Metal-binding</keyword>
<keyword evidence="10" id="KW-0735">Signal-anchor</keyword>
<dbReference type="PANTHER" id="PTHR10468:SF0">
    <property type="entry name" value="ALPHA-1,3-MANNOSYL-GLYCOPROTEIN 2-BETA-N-ACETYLGLUCOSAMINYLTRANSFERASE"/>
    <property type="match status" value="1"/>
</dbReference>
<gene>
    <name evidence="22" type="ORF">RDWZM_002804</name>
</gene>
<evidence type="ECO:0000256" key="4">
    <source>
        <dbReference type="ARBA" id="ARBA00005679"/>
    </source>
</evidence>
<keyword evidence="23" id="KW-1185">Reference proteome</keyword>
<feature type="domain" description="Strictosidine synthase conserved region" evidence="21">
    <location>
        <begin position="160"/>
        <end position="232"/>
    </location>
</feature>
<evidence type="ECO:0000256" key="6">
    <source>
        <dbReference type="ARBA" id="ARBA00022676"/>
    </source>
</evidence>
<dbReference type="GO" id="GO:0000139">
    <property type="term" value="C:Golgi membrane"/>
    <property type="evidence" value="ECO:0007669"/>
    <property type="project" value="UniProtKB-SubCell"/>
</dbReference>
<dbReference type="Gene3D" id="3.10.180.20">
    <property type="entry name" value="N-Acetylglucosaminyltransferase I, Domain 2"/>
    <property type="match status" value="1"/>
</dbReference>
<evidence type="ECO:0000256" key="9">
    <source>
        <dbReference type="ARBA" id="ARBA00022723"/>
    </source>
</evidence>
<dbReference type="Gene3D" id="2.120.10.30">
    <property type="entry name" value="TolB, C-terminal domain"/>
    <property type="match status" value="2"/>
</dbReference>
<feature type="signal peptide" evidence="20">
    <location>
        <begin position="1"/>
        <end position="25"/>
    </location>
</feature>
<dbReference type="EC" id="2.4.1.101" evidence="17"/>
<dbReference type="Pfam" id="PF20067">
    <property type="entry name" value="SSL_N"/>
    <property type="match status" value="1"/>
</dbReference>
<keyword evidence="7" id="KW-0808">Transferase</keyword>
<dbReference type="GO" id="GO:0003827">
    <property type="term" value="F:alpha-1,3-mannosylglycoprotein 2-beta-N-acetylglucosaminyltransferase activity"/>
    <property type="evidence" value="ECO:0007669"/>
    <property type="project" value="UniProtKB-EC"/>
</dbReference>
<protein>
    <recommendedName>
        <fullName evidence="17">alpha-1,3-mannosyl-glycoprotein 2-beta-N-acetylglucosaminyltransferase</fullName>
        <ecNumber evidence="17">2.4.1.101</ecNumber>
    </recommendedName>
    <alternativeName>
        <fullName evidence="18">N-glycosyl-oligosaccharide-glycoprotein N-acetylglucosaminyltransferase I</fullName>
    </alternativeName>
</protein>
<evidence type="ECO:0000256" key="17">
    <source>
        <dbReference type="ARBA" id="ARBA00038949"/>
    </source>
</evidence>
<evidence type="ECO:0000256" key="10">
    <source>
        <dbReference type="ARBA" id="ARBA00022968"/>
    </source>
</evidence>
<reference evidence="22" key="1">
    <citation type="submission" date="2022-12" db="EMBL/GenBank/DDBJ databases">
        <title>Genome assemblies of Blomia tropicalis.</title>
        <authorList>
            <person name="Cui Y."/>
        </authorList>
    </citation>
    <scope>NUCLEOTIDE SEQUENCE</scope>
    <source>
        <tissue evidence="22">Adult mites</tissue>
    </source>
</reference>
<keyword evidence="12" id="KW-0333">Golgi apparatus</keyword>
<evidence type="ECO:0000256" key="2">
    <source>
        <dbReference type="ARBA" id="ARBA00004323"/>
    </source>
</evidence>
<dbReference type="Gene3D" id="3.90.550.10">
    <property type="entry name" value="Spore Coat Polysaccharide Biosynthesis Protein SpsA, Chain A"/>
    <property type="match status" value="1"/>
</dbReference>
<comment type="pathway">
    <text evidence="3">Protein modification; protein glycosylation.</text>
</comment>
<dbReference type="Pfam" id="PF03071">
    <property type="entry name" value="GNT-I"/>
    <property type="match status" value="1"/>
</dbReference>
<dbReference type="InterPro" id="IPR011042">
    <property type="entry name" value="6-blade_b-propeller_TolB-like"/>
</dbReference>
<evidence type="ECO:0000256" key="12">
    <source>
        <dbReference type="ARBA" id="ARBA00023034"/>
    </source>
</evidence>
<evidence type="ECO:0000259" key="21">
    <source>
        <dbReference type="Pfam" id="PF03088"/>
    </source>
</evidence>
<keyword evidence="13" id="KW-0472">Membrane</keyword>